<evidence type="ECO:0000313" key="5">
    <source>
        <dbReference type="Proteomes" id="UP000031587"/>
    </source>
</evidence>
<organism evidence="4 5">
    <name type="scientific">Pseudomonas fluorescens</name>
    <dbReference type="NCBI Taxonomy" id="294"/>
    <lineage>
        <taxon>Bacteria</taxon>
        <taxon>Pseudomonadati</taxon>
        <taxon>Pseudomonadota</taxon>
        <taxon>Gammaproteobacteria</taxon>
        <taxon>Pseudomonadales</taxon>
        <taxon>Pseudomonadaceae</taxon>
        <taxon>Pseudomonas</taxon>
    </lineage>
</organism>
<dbReference type="InterPro" id="IPR009081">
    <property type="entry name" value="PP-bd_ACP"/>
</dbReference>
<sequence>MQPQTVLELFKQNVKQLPHHIALHSPERQVTYAELDSESEKVASYLIQNAIKQGQRVPIIGHRSIELIVAQLGVIKSTACHVPIDARLPDSRKRSIIDQCGADVVLVTDSDYATDSAVPKQSIKTLLEAPSSALPPSLMLKAEDVVYVIFTSGTTGQPKGVEIEHHSLLNLIEWHNDRFGMNSDCRTTMMVGPSFDVSQWEIWATLCAGARLYILPDEIRSSVADLHDFYREHSITHAYVPTALVRELIGYPHTPNHALRYLFTAGEKLPPIDTQHLNYTLVDYYGPTEATIYATCRRFDQSGDPGVSSIGFPVADTRVFILDEKLEPVSAGSMGELFISGQCLARGYLSSPELTAQRFITLPSCNLRAYRTGDLARFLPDGSIEYLGRNDDQLKIRGYRIELGDVEAVLSRQPGVKAAVIWVDANEGPAGKRLIAFIVPTTDAQASLLISALKIGMKKEVPDYMLPARYFLLDAIPCNLNGKTDKQALQARFAAASGDVRTIDFANEAEARIVAIWQKHLGHADFTTGDDFYAVGGHSLMAAAVLRDISEHLQVPAYVRDFYEFRSIKALAAELNRRKNASAPVPQSEPVRTLQDDISLPSTFAPPDHFSEPQLTEPKHIMLTGATGFIGVHLLETLLRTTDAKIHCPVRAASLPLARQRVTATLERYKIQLDANALARIVTFPGDLSQPQFAMEQSLYAQLGIQIDVVYHCASAVNFIQPYSHMKKDNVEGLKQIIDFAARSRLKPLILLSTISVYSWGHLHTGKTTMYEHDDIDQNLPAVVTDLGYVRSKWVMEKIADLAAEKGLPLMTFRLGYATCDSRTGEFAEYQWWSRLIQTCLAFKAIPALTNLREGLTTVDYMCEAIGRISRNPLALGKKFNLIPSPEKNLTLEDFFARLETHCGLTFTRLPFNDWVDLWKSNPRAPLYPLSSLFRDKIVNNQSTVELYQNTYLWGCTNVQRFLEDSGIQEPEFDAKLLTPYLKKIQESPFVA</sequence>
<dbReference type="NCBIfam" id="TIGR01733">
    <property type="entry name" value="AA-adenyl-dom"/>
    <property type="match status" value="1"/>
</dbReference>
<dbReference type="Pfam" id="PF00550">
    <property type="entry name" value="PP-binding"/>
    <property type="match status" value="1"/>
</dbReference>
<dbReference type="PANTHER" id="PTHR44845:SF6">
    <property type="entry name" value="BETA-ALANINE-ACTIVATING ENZYME"/>
    <property type="match status" value="1"/>
</dbReference>
<dbReference type="Pfam" id="PF00501">
    <property type="entry name" value="AMP-binding"/>
    <property type="match status" value="1"/>
</dbReference>
<dbReference type="PROSITE" id="PS50075">
    <property type="entry name" value="CARRIER"/>
    <property type="match status" value="1"/>
</dbReference>
<dbReference type="InterPro" id="IPR020845">
    <property type="entry name" value="AMP-binding_CS"/>
</dbReference>
<dbReference type="InterPro" id="IPR006162">
    <property type="entry name" value="Ppantetheine_attach_site"/>
</dbReference>
<protein>
    <recommendedName>
        <fullName evidence="3">Carrier domain-containing protein</fullName>
    </recommendedName>
</protein>
<evidence type="ECO:0000256" key="2">
    <source>
        <dbReference type="ARBA" id="ARBA00022553"/>
    </source>
</evidence>
<dbReference type="Gene3D" id="1.10.1200.10">
    <property type="entry name" value="ACP-like"/>
    <property type="match status" value="1"/>
</dbReference>
<dbReference type="SUPFAM" id="SSF56801">
    <property type="entry name" value="Acetyl-CoA synthetase-like"/>
    <property type="match status" value="1"/>
</dbReference>
<dbReference type="EMBL" id="JTGH01000013">
    <property type="protein sequence ID" value="KIF59023.1"/>
    <property type="molecule type" value="Genomic_DNA"/>
</dbReference>
<dbReference type="InterPro" id="IPR010071">
    <property type="entry name" value="AA_adenyl_dom"/>
</dbReference>
<accession>A0AAE2DJ16</accession>
<dbReference type="AlphaFoldDB" id="A0AAE2DJ16"/>
<dbReference type="Gene3D" id="3.30.300.30">
    <property type="match status" value="1"/>
</dbReference>
<dbReference type="InterPro" id="IPR010080">
    <property type="entry name" value="Thioester_reductase-like_dom"/>
</dbReference>
<dbReference type="Pfam" id="PF13193">
    <property type="entry name" value="AMP-binding_C"/>
    <property type="match status" value="1"/>
</dbReference>
<dbReference type="Gene3D" id="3.40.50.12780">
    <property type="entry name" value="N-terminal domain of ligase-like"/>
    <property type="match status" value="1"/>
</dbReference>
<keyword evidence="1" id="KW-0596">Phosphopantetheine</keyword>
<dbReference type="InterPro" id="IPR036736">
    <property type="entry name" value="ACP-like_sf"/>
</dbReference>
<dbReference type="NCBIfam" id="TIGR01746">
    <property type="entry name" value="Thioester-redct"/>
    <property type="match status" value="1"/>
</dbReference>
<evidence type="ECO:0000256" key="1">
    <source>
        <dbReference type="ARBA" id="ARBA00022450"/>
    </source>
</evidence>
<proteinExistence type="predicted"/>
<dbReference type="PROSITE" id="PS00455">
    <property type="entry name" value="AMP_BINDING"/>
    <property type="match status" value="1"/>
</dbReference>
<evidence type="ECO:0000259" key="3">
    <source>
        <dbReference type="PROSITE" id="PS50075"/>
    </source>
</evidence>
<dbReference type="SUPFAM" id="SSF51735">
    <property type="entry name" value="NAD(P)-binding Rossmann-fold domains"/>
    <property type="match status" value="1"/>
</dbReference>
<dbReference type="Proteomes" id="UP000031587">
    <property type="component" value="Unassembled WGS sequence"/>
</dbReference>
<reference evidence="4 5" key="1">
    <citation type="submission" date="2014-11" db="EMBL/GenBank/DDBJ databases">
        <title>Draft genome sequence of Pseudomonas fluorescens strains SF4c SF39a.</title>
        <authorList>
            <person name="Underwood G.E."/>
            <person name="Ly L.K."/>
            <person name="Bitzer A.S."/>
            <person name="Godino A."/>
            <person name="Bucci V."/>
            <person name="Fischer S."/>
            <person name="Silby M.W."/>
        </authorList>
    </citation>
    <scope>NUCLEOTIDE SEQUENCE [LARGE SCALE GENOMIC DNA]</scope>
    <source>
        <strain evidence="4 5">SF4c</strain>
    </source>
</reference>
<gene>
    <name evidence="4" type="ORF">QS95_18215</name>
</gene>
<dbReference type="SUPFAM" id="SSF47336">
    <property type="entry name" value="ACP-like"/>
    <property type="match status" value="1"/>
</dbReference>
<dbReference type="InterPro" id="IPR025110">
    <property type="entry name" value="AMP-bd_C"/>
</dbReference>
<name>A0AAE2DJ16_PSEFL</name>
<dbReference type="InterPro" id="IPR042099">
    <property type="entry name" value="ANL_N_sf"/>
</dbReference>
<dbReference type="InterPro" id="IPR045851">
    <property type="entry name" value="AMP-bd_C_sf"/>
</dbReference>
<dbReference type="InterPro" id="IPR013120">
    <property type="entry name" value="FAR_NAD-bd"/>
</dbReference>
<keyword evidence="2" id="KW-0597">Phosphoprotein</keyword>
<evidence type="ECO:0000313" key="4">
    <source>
        <dbReference type="EMBL" id="KIF59023.1"/>
    </source>
</evidence>
<dbReference type="RefSeq" id="WP_039770075.1">
    <property type="nucleotide sequence ID" value="NZ_JTGH01000013.1"/>
</dbReference>
<dbReference type="Gene3D" id="3.40.50.720">
    <property type="entry name" value="NAD(P)-binding Rossmann-like Domain"/>
    <property type="match status" value="1"/>
</dbReference>
<comment type="caution">
    <text evidence="4">The sequence shown here is derived from an EMBL/GenBank/DDBJ whole genome shotgun (WGS) entry which is preliminary data.</text>
</comment>
<dbReference type="PANTHER" id="PTHR44845">
    <property type="entry name" value="CARRIER DOMAIN-CONTAINING PROTEIN"/>
    <property type="match status" value="1"/>
</dbReference>
<dbReference type="Pfam" id="PF07993">
    <property type="entry name" value="NAD_binding_4"/>
    <property type="match status" value="1"/>
</dbReference>
<feature type="domain" description="Carrier" evidence="3">
    <location>
        <begin position="504"/>
        <end position="579"/>
    </location>
</feature>
<dbReference type="InterPro" id="IPR036291">
    <property type="entry name" value="NAD(P)-bd_dom_sf"/>
</dbReference>
<dbReference type="InterPro" id="IPR000873">
    <property type="entry name" value="AMP-dep_synth/lig_dom"/>
</dbReference>
<dbReference type="PROSITE" id="PS00012">
    <property type="entry name" value="PHOSPHOPANTETHEINE"/>
    <property type="match status" value="1"/>
</dbReference>
<dbReference type="CDD" id="cd05930">
    <property type="entry name" value="A_NRPS"/>
    <property type="match status" value="1"/>
</dbReference>